<evidence type="ECO:0000256" key="1">
    <source>
        <dbReference type="SAM" id="MobiDB-lite"/>
    </source>
</evidence>
<organism>
    <name type="scientific">Branchiostoma floridae</name>
    <name type="common">Florida lancelet</name>
    <name type="synonym">Amphioxus</name>
    <dbReference type="NCBI Taxonomy" id="7739"/>
    <lineage>
        <taxon>Eukaryota</taxon>
        <taxon>Metazoa</taxon>
        <taxon>Chordata</taxon>
        <taxon>Cephalochordata</taxon>
        <taxon>Leptocardii</taxon>
        <taxon>Amphioxiformes</taxon>
        <taxon>Branchiostomatidae</taxon>
        <taxon>Branchiostoma</taxon>
    </lineage>
</organism>
<feature type="region of interest" description="Disordered" evidence="1">
    <location>
        <begin position="1"/>
        <end position="20"/>
    </location>
</feature>
<dbReference type="InParanoid" id="C3Y859"/>
<dbReference type="eggNOG" id="ENOG502QTNY">
    <property type="taxonomic scope" value="Eukaryota"/>
</dbReference>
<dbReference type="PANTHER" id="PTHR47773:SF1">
    <property type="entry name" value="C2H2-TYPE DOMAIN-CONTAINING PROTEIN"/>
    <property type="match status" value="1"/>
</dbReference>
<protein>
    <submittedName>
        <fullName evidence="2">Uncharacterized protein</fullName>
    </submittedName>
</protein>
<evidence type="ECO:0000313" key="2">
    <source>
        <dbReference type="EMBL" id="EEN63528.1"/>
    </source>
</evidence>
<dbReference type="EMBL" id="GG666491">
    <property type="protein sequence ID" value="EEN63528.1"/>
    <property type="molecule type" value="Genomic_DNA"/>
</dbReference>
<reference evidence="2" key="1">
    <citation type="journal article" date="2008" name="Nature">
        <title>The amphioxus genome and the evolution of the chordate karyotype.</title>
        <authorList>
            <consortium name="US DOE Joint Genome Institute (JGI-PGF)"/>
            <person name="Putnam N.H."/>
            <person name="Butts T."/>
            <person name="Ferrier D.E.K."/>
            <person name="Furlong R.F."/>
            <person name="Hellsten U."/>
            <person name="Kawashima T."/>
            <person name="Robinson-Rechavi M."/>
            <person name="Shoguchi E."/>
            <person name="Terry A."/>
            <person name="Yu J.-K."/>
            <person name="Benito-Gutierrez E.L."/>
            <person name="Dubchak I."/>
            <person name="Garcia-Fernandez J."/>
            <person name="Gibson-Brown J.J."/>
            <person name="Grigoriev I.V."/>
            <person name="Horton A.C."/>
            <person name="de Jong P.J."/>
            <person name="Jurka J."/>
            <person name="Kapitonov V.V."/>
            <person name="Kohara Y."/>
            <person name="Kuroki Y."/>
            <person name="Lindquist E."/>
            <person name="Lucas S."/>
            <person name="Osoegawa K."/>
            <person name="Pennacchio L.A."/>
            <person name="Salamov A.A."/>
            <person name="Satou Y."/>
            <person name="Sauka-Spengler T."/>
            <person name="Schmutz J."/>
            <person name="Shin-I T."/>
            <person name="Toyoda A."/>
            <person name="Bronner-Fraser M."/>
            <person name="Fujiyama A."/>
            <person name="Holland L.Z."/>
            <person name="Holland P.W.H."/>
            <person name="Satoh N."/>
            <person name="Rokhsar D.S."/>
        </authorList>
    </citation>
    <scope>NUCLEOTIDE SEQUENCE [LARGE SCALE GENOMIC DNA]</scope>
    <source>
        <strain evidence="2">S238N-H82</strain>
        <tissue evidence="2">Testes</tissue>
    </source>
</reference>
<dbReference type="PANTHER" id="PTHR47773">
    <property type="entry name" value="SI:DKEY-9I5.2-RELATED"/>
    <property type="match status" value="1"/>
</dbReference>
<accession>C3Y859</accession>
<name>C3Y859_BRAFL</name>
<dbReference type="AlphaFoldDB" id="C3Y859"/>
<sequence length="209" mass="24043">MGWATVETVEEGTGKQTQMTMTRSDEEMFHFLTPHRIKAYVRRVTRGVEDPPGIQLYVAVKEVVLNGGRLSKYRCRQGSNSLEGLHSHLYNAVPSQRCEIMPFQVYLISFAVQWNNQMDFPRVAGRQGRQTTCIDARQVQLMNLQAEVLFGKEHLLEPNFVAPLPYPDKYDSPEEELLGIEYAMCQSTDFTAVRYYAEKDKVLGYNTHR</sequence>
<gene>
    <name evidence="2" type="ORF">BRAFLDRAFT_69949</name>
</gene>
<proteinExistence type="predicted"/>